<evidence type="ECO:0000256" key="10">
    <source>
        <dbReference type="ARBA" id="ARBA00023125"/>
    </source>
</evidence>
<dbReference type="InterPro" id="IPR013264">
    <property type="entry name" value="DNAG_N"/>
</dbReference>
<dbReference type="SUPFAM" id="SSF56731">
    <property type="entry name" value="DNA primase core"/>
    <property type="match status" value="1"/>
</dbReference>
<evidence type="ECO:0000256" key="12">
    <source>
        <dbReference type="HAMAP-Rule" id="MF_00974"/>
    </source>
</evidence>
<feature type="zinc finger region" description="CHC2-type" evidence="12 14">
    <location>
        <begin position="37"/>
        <end position="61"/>
    </location>
</feature>
<keyword evidence="1 12" id="KW-0240">DNA-directed RNA polymerase</keyword>
<keyword evidence="6 12" id="KW-0479">Metal-binding</keyword>
<evidence type="ECO:0000256" key="7">
    <source>
        <dbReference type="ARBA" id="ARBA00022771"/>
    </source>
</evidence>
<comment type="domain">
    <text evidence="12">Contains an N-terminal zinc-binding domain, a central core domain that contains the primase activity, and a C-terminal DnaB-binding domain.</text>
</comment>
<dbReference type="GO" id="GO:0008270">
    <property type="term" value="F:zinc ion binding"/>
    <property type="evidence" value="ECO:0007669"/>
    <property type="project" value="UniProtKB-UniRule"/>
</dbReference>
<evidence type="ECO:0000256" key="3">
    <source>
        <dbReference type="ARBA" id="ARBA00022679"/>
    </source>
</evidence>
<keyword evidence="5 12" id="KW-0235">DNA replication</keyword>
<dbReference type="InterPro" id="IPR036977">
    <property type="entry name" value="DNA_primase_Znf_CHC2"/>
</dbReference>
<dbReference type="AlphaFoldDB" id="A0A5A9XA17"/>
<keyword evidence="2 12" id="KW-0639">Primosome</keyword>
<dbReference type="RefSeq" id="WP_149308724.1">
    <property type="nucleotide sequence ID" value="NZ_SRSD01000009.1"/>
</dbReference>
<gene>
    <name evidence="12" type="primary">dnaG</name>
    <name evidence="16" type="ORF">ET418_14450</name>
</gene>
<protein>
    <recommendedName>
        <fullName evidence="12 13">DNA primase</fullName>
        <ecNumber evidence="12">2.7.7.101</ecNumber>
    </recommendedName>
</protein>
<dbReference type="GO" id="GO:1990077">
    <property type="term" value="C:primosome complex"/>
    <property type="evidence" value="ECO:0007669"/>
    <property type="project" value="UniProtKB-KW"/>
</dbReference>
<dbReference type="EC" id="2.7.7.101" evidence="12"/>
<dbReference type="NCBIfam" id="TIGR01391">
    <property type="entry name" value="dnaG"/>
    <property type="match status" value="1"/>
</dbReference>
<keyword evidence="8 12" id="KW-0862">Zinc</keyword>
<comment type="subunit">
    <text evidence="12">Monomer. Interacts with DnaB.</text>
</comment>
<dbReference type="PANTHER" id="PTHR30313:SF2">
    <property type="entry name" value="DNA PRIMASE"/>
    <property type="match status" value="1"/>
</dbReference>
<evidence type="ECO:0000256" key="4">
    <source>
        <dbReference type="ARBA" id="ARBA00022695"/>
    </source>
</evidence>
<evidence type="ECO:0000256" key="11">
    <source>
        <dbReference type="ARBA" id="ARBA00023163"/>
    </source>
</evidence>
<evidence type="ECO:0000259" key="15">
    <source>
        <dbReference type="PROSITE" id="PS50880"/>
    </source>
</evidence>
<dbReference type="Pfam" id="PF13155">
    <property type="entry name" value="Toprim_2"/>
    <property type="match status" value="1"/>
</dbReference>
<dbReference type="GO" id="GO:0006269">
    <property type="term" value="P:DNA replication, synthesis of primer"/>
    <property type="evidence" value="ECO:0007669"/>
    <property type="project" value="UniProtKB-UniRule"/>
</dbReference>
<comment type="function">
    <text evidence="12 13">RNA polymerase that catalyzes the synthesis of short RNA molecules used as primers for DNA polymerase during DNA replication.</text>
</comment>
<dbReference type="Proteomes" id="UP000324298">
    <property type="component" value="Unassembled WGS sequence"/>
</dbReference>
<evidence type="ECO:0000256" key="6">
    <source>
        <dbReference type="ARBA" id="ARBA00022723"/>
    </source>
</evidence>
<dbReference type="PIRSF" id="PIRSF002811">
    <property type="entry name" value="DnaG"/>
    <property type="match status" value="1"/>
</dbReference>
<evidence type="ECO:0000256" key="13">
    <source>
        <dbReference type="PIRNR" id="PIRNR002811"/>
    </source>
</evidence>
<keyword evidence="10 12" id="KW-0238">DNA-binding</keyword>
<dbReference type="GO" id="GO:0005737">
    <property type="term" value="C:cytoplasm"/>
    <property type="evidence" value="ECO:0007669"/>
    <property type="project" value="TreeGrafter"/>
</dbReference>
<proteinExistence type="inferred from homology"/>
<dbReference type="Gene3D" id="1.10.860.10">
    <property type="entry name" value="DNAb Helicase, Chain A"/>
    <property type="match status" value="1"/>
</dbReference>
<dbReference type="InterPro" id="IPR050219">
    <property type="entry name" value="DnaG_primase"/>
</dbReference>
<evidence type="ECO:0000256" key="14">
    <source>
        <dbReference type="PIRSR" id="PIRSR002811-1"/>
    </source>
</evidence>
<dbReference type="InterPro" id="IPR019475">
    <property type="entry name" value="DNA_primase_DnaB-bd"/>
</dbReference>
<feature type="domain" description="Toprim" evidence="15">
    <location>
        <begin position="256"/>
        <end position="339"/>
    </location>
</feature>
<keyword evidence="9" id="KW-0460">Magnesium</keyword>
<comment type="caution">
    <text evidence="16">The sequence shown here is derived from an EMBL/GenBank/DDBJ whole genome shotgun (WGS) entry which is preliminary data.</text>
</comment>
<dbReference type="PANTHER" id="PTHR30313">
    <property type="entry name" value="DNA PRIMASE"/>
    <property type="match status" value="1"/>
</dbReference>
<dbReference type="Pfam" id="PF10410">
    <property type="entry name" value="DnaB_bind"/>
    <property type="match status" value="1"/>
</dbReference>
<dbReference type="CDD" id="cd03364">
    <property type="entry name" value="TOPRIM_DnaG_primases"/>
    <property type="match status" value="1"/>
</dbReference>
<dbReference type="InterPro" id="IPR006295">
    <property type="entry name" value="DNA_primase_DnaG"/>
</dbReference>
<dbReference type="GO" id="GO:0003899">
    <property type="term" value="F:DNA-directed RNA polymerase activity"/>
    <property type="evidence" value="ECO:0007669"/>
    <property type="project" value="UniProtKB-UniRule"/>
</dbReference>
<dbReference type="Gene3D" id="3.40.1360.10">
    <property type="match status" value="1"/>
</dbReference>
<comment type="similarity">
    <text evidence="12 13">Belongs to the DnaG primase family.</text>
</comment>
<evidence type="ECO:0000256" key="9">
    <source>
        <dbReference type="ARBA" id="ARBA00022842"/>
    </source>
</evidence>
<keyword evidence="7 12" id="KW-0863">Zinc-finger</keyword>
<keyword evidence="4 12" id="KW-0548">Nucleotidyltransferase</keyword>
<evidence type="ECO:0000313" key="17">
    <source>
        <dbReference type="Proteomes" id="UP000324298"/>
    </source>
</evidence>
<evidence type="ECO:0000256" key="5">
    <source>
        <dbReference type="ARBA" id="ARBA00022705"/>
    </source>
</evidence>
<dbReference type="SUPFAM" id="SSF57783">
    <property type="entry name" value="Zinc beta-ribbon"/>
    <property type="match status" value="1"/>
</dbReference>
<dbReference type="Gene3D" id="3.90.980.10">
    <property type="entry name" value="DNA primase, catalytic core, N-terminal domain"/>
    <property type="match status" value="1"/>
</dbReference>
<evidence type="ECO:0000256" key="2">
    <source>
        <dbReference type="ARBA" id="ARBA00022515"/>
    </source>
</evidence>
<keyword evidence="17" id="KW-1185">Reference proteome</keyword>
<comment type="catalytic activity">
    <reaction evidence="12">
        <text>ssDNA + n NTP = ssDNA/pppN(pN)n-1 hybrid + (n-1) diphosphate.</text>
        <dbReference type="EC" id="2.7.7.101"/>
    </reaction>
</comment>
<name>A0A5A9XA17_9BACT</name>
<keyword evidence="3 12" id="KW-0808">Transferase</keyword>
<dbReference type="GO" id="GO:0003677">
    <property type="term" value="F:DNA binding"/>
    <property type="evidence" value="ECO:0007669"/>
    <property type="project" value="UniProtKB-KW"/>
</dbReference>
<dbReference type="GO" id="GO:0000428">
    <property type="term" value="C:DNA-directed RNA polymerase complex"/>
    <property type="evidence" value="ECO:0007669"/>
    <property type="project" value="UniProtKB-KW"/>
</dbReference>
<evidence type="ECO:0000256" key="8">
    <source>
        <dbReference type="ARBA" id="ARBA00022833"/>
    </source>
</evidence>
<dbReference type="Gene3D" id="3.90.580.10">
    <property type="entry name" value="Zinc finger, CHC2-type domain"/>
    <property type="match status" value="1"/>
</dbReference>
<dbReference type="InterPro" id="IPR006171">
    <property type="entry name" value="TOPRIM_dom"/>
</dbReference>
<dbReference type="InterPro" id="IPR030846">
    <property type="entry name" value="DnaG_bac"/>
</dbReference>
<dbReference type="OrthoDB" id="9803773at2"/>
<dbReference type="FunFam" id="3.90.580.10:FF:000001">
    <property type="entry name" value="DNA primase"/>
    <property type="match status" value="1"/>
</dbReference>
<dbReference type="InterPro" id="IPR002694">
    <property type="entry name" value="Znf_CHC2"/>
</dbReference>
<dbReference type="HAMAP" id="MF_00974">
    <property type="entry name" value="DNA_primase_DnaG"/>
    <property type="match status" value="1"/>
</dbReference>
<dbReference type="InterPro" id="IPR034151">
    <property type="entry name" value="TOPRIM_DnaG_bac"/>
</dbReference>
<evidence type="ECO:0000313" key="16">
    <source>
        <dbReference type="EMBL" id="KAA0889049.1"/>
    </source>
</evidence>
<dbReference type="SMART" id="SM00493">
    <property type="entry name" value="TOPRIM"/>
    <property type="match status" value="1"/>
</dbReference>
<dbReference type="PROSITE" id="PS50880">
    <property type="entry name" value="TOPRIM"/>
    <property type="match status" value="1"/>
</dbReference>
<dbReference type="EMBL" id="SRSD01000009">
    <property type="protein sequence ID" value="KAA0889049.1"/>
    <property type="molecule type" value="Genomic_DNA"/>
</dbReference>
<dbReference type="Pfam" id="PF08275">
    <property type="entry name" value="DNAG_N"/>
    <property type="match status" value="1"/>
</dbReference>
<evidence type="ECO:0000256" key="1">
    <source>
        <dbReference type="ARBA" id="ARBA00022478"/>
    </source>
</evidence>
<reference evidence="16 17" key="1">
    <citation type="submission" date="2019-04" db="EMBL/GenBank/DDBJ databases">
        <title>Geobacter ruber sp. nov., ferric-reducing bacteria isolated from paddy soil.</title>
        <authorList>
            <person name="Xu Z."/>
            <person name="Masuda Y."/>
            <person name="Itoh H."/>
            <person name="Senoo K."/>
        </authorList>
    </citation>
    <scope>NUCLEOTIDE SEQUENCE [LARGE SCALE GENOMIC DNA]</scope>
    <source>
        <strain evidence="16 17">Red88</strain>
    </source>
</reference>
<dbReference type="InterPro" id="IPR016136">
    <property type="entry name" value="DNA_helicase_N/primase_C"/>
</dbReference>
<comment type="cofactor">
    <cofactor evidence="12 13 14">
        <name>Zn(2+)</name>
        <dbReference type="ChEBI" id="CHEBI:29105"/>
    </cofactor>
    <text evidence="12 13 14">Binds 1 zinc ion per monomer.</text>
</comment>
<organism evidence="16 17">
    <name type="scientific">Oryzomonas rubra</name>
    <dbReference type="NCBI Taxonomy" id="2509454"/>
    <lineage>
        <taxon>Bacteria</taxon>
        <taxon>Pseudomonadati</taxon>
        <taxon>Thermodesulfobacteriota</taxon>
        <taxon>Desulfuromonadia</taxon>
        <taxon>Geobacterales</taxon>
        <taxon>Geobacteraceae</taxon>
        <taxon>Oryzomonas</taxon>
    </lineage>
</organism>
<dbReference type="Pfam" id="PF01807">
    <property type="entry name" value="Zn_ribbon_DnaG"/>
    <property type="match status" value="1"/>
</dbReference>
<keyword evidence="11 12" id="KW-0804">Transcription</keyword>
<dbReference type="SMART" id="SM00400">
    <property type="entry name" value="ZnF_CHCC"/>
    <property type="match status" value="1"/>
</dbReference>
<sequence length="583" mass="65795">MIPEEKVREIAERVSILEVVSDYVQLRRAGANYVGLCPFHGEKTPSFNVNPAREIFHCFGCGEGGNAFSFVMKMEGVGFPEAVKLLARKAGIEIEERQLTPAERHAQDERQQFQRINELAEEYFRTVLLKEPAGQAARNYLKDRAVDEALAADYRLGFAPDRWDGLAKHLKTHGADLETAQKLGILRKGDNGWHDLFRNRLIFPIRDHKGRVIAFAGRVLDTSLPKYINSPESPLYHKSAVMFGLDMALPAIRTENSVIIVEGYFDHLALYRAGIRNVVATCGTALTTIHAGLIKRHAARVYTLFDSDAAGLKATFRSMELFLDQRMPAYVITLPSGDDPDSFLAKNPVEAFTTCRDKARPIFDHFVRSLLVRIPPDSVDNKVRVIDEVIPRFKKIADPVERDLYEKEICRLLGITVHAFRKRQGGMQVTARDMPAGSQPPAHQGDRSQDTLLALLIRYPEARGEIRAFGVDNFFEEPHRQVAEAVLVSLDSNDDSSDVQNLLDRLEDPDQRRILSQVLVNDDHLADIDWRTVLANYKRNKEKRALHSIRDIAAQLAVLDPDSDAYRALLQQADALRTRKSKL</sequence>
<dbReference type="InterPro" id="IPR037068">
    <property type="entry name" value="DNA_primase_core_N_sf"/>
</dbReference>
<accession>A0A5A9XA17</accession>